<feature type="repeat" description="Filamin" evidence="4">
    <location>
        <begin position="2320"/>
        <end position="2398"/>
    </location>
</feature>
<feature type="repeat" description="Filamin" evidence="4">
    <location>
        <begin position="1141"/>
        <end position="1233"/>
    </location>
</feature>
<feature type="repeat" description="Filamin" evidence="4">
    <location>
        <begin position="2522"/>
        <end position="2616"/>
    </location>
</feature>
<sequence>MDYPDPDAGYVDEDEEEIPMAERELAEDAEWKLIQKNTFTRWANEHLKPKNVTVDDLQFDLADGLRLIALVESLSGQQFKHVNRKPSFRTQKLENVTMVLRFLEENEGLRLVNIDSSDIVDCRSKLILGLIWTLILHYSITIPLWEGEPDFGAQGPTPKQRLLSWLNNKLADRPVKNFTTDWNDGIAIGALVDACAPGLCPDWREWEPKQNLRNAREAMGAAEQWLDVPQLIHPEEMTNPRVDEKAMMTYLSQFPSAKLKDGAPLRPKSNPGLVRAYGPDIIIHEFVLMATGFQYLIEVDVDHELLTTTTTTSTTTTTTTGILPSVKVISTTLDKNFENTKKQKFTELNSNNSTDRHGLGVIYALNRQSFSCYLFFFGTKMKKHNSPSSLKQNLKSSHGDKVNSNVKGLEPHGNTVGNPARFTIDTFSAGRGAVEVIVLNPKGQREPCDVLSNNDKQQTYSCAYVPTQEGEYRVIIKFATKEILNSPFKVMVEGAQGDGSKATASGPGIEPTGNQVGRRTFFNIFTAVGPNHDSAGPGNADCVILDPHGRRDSIKPLITRQGEDNYLVEYTPKDEGLHSVNVFYAGQQISNSPFGVMVGPRPPPVVQSPAPIVNQEAPLQATQSPRKMSQPQRPACDPKQAYATGRGIQPQGIRVKDLADFKVHTEDAGEGPLEVSVIAPDGRGIPCTSRKTGAYLFDCSYTPQRPGTHQVNVRYGGDHIMLSPFTVEVAPYKESRIRAFGPGLVGGVVNKPAVFVVETNGETGALGFSIEGPSEARIDCTDNGDGSATVAYWPTAPGEYAVHILCNDENIPKSPFMVPIEPDMGKCDPERVKAHGPGIMPTGNVAGQPTEFTVDIRDSGGPAPLTVECRDNEGEPVALKVRDNGDGTYTCSYTPKVPKKHTVLVSYGGVNIPRSPFRVEVAEPSNPGKVRVFGPGVENVTRGQPTYFTVDCKQAGHGNVGISVTDEAGRDVAMDTQDMRDGTFKVAYTANTPGPYYTVQVFFNNQEVPRSPFKVPVKPNIDMSKIHVENLEPNITTGVPTEFDVITAGAGPPNNSKPKPTVTVKSPNGMRVPCTLAESVDGYTPSFTPTVVGPHTVAVEVGGVPVKGSPFRTNAIPPAAVQEPIYPKDFGRQQATSAPISGPEAAALVRAYGDGLYRATAGKQAKFTIDSQDAPPAPLSVTIEGPAEAKINYNDNGDGTCGVDYLPTEPGPYIVNVLYKDTHIKGSPFPVRVAPLGREHIDVSRVHAYGPGLQPTGVFKESFAKFTVDAKAVDPQSRGIVKAIVVSPNKQRTACLIQNNGDGTYKCSYSPIDDGLHHVEVTYDGAPVPGSPFPVNVAPGCDPTRVRAYGPGLEGGFTHEPQRFTVDLDGAGQGALGLALEGPADAQIQCQDNKDGTCTVDYLPTRAGTYDIFVKFNDMNIPGSPFQVPIRDVVDPTRVRCYGPGLEPRGARAQQPAHFTVDASQAGDAPIQVATVDRVGRTAPAHVVPRPNQPGVYDVTYVPDTDGPCQIEVKQAGNHVARSPFTQHVLPAFEPQRVRVTGEGVHPTRPLGLPATQPTSFQVDTRDAGLGDLELSVMDPDGQPLQLEVVDVGDGTYVCHYTPMIVGRHTVRVKYGGQEIPESPFLVPVAPSGRSNMCRIENGNDSRIPVGQECVISVNTQQAGVGQLTCRIVTPSGATADVEIHEAPNGRVNIYYTPPIRGDYLVEIRFGGELIPNGRFNQKAVSPEELMNDVTDQRVQHVTVQSVQSVQSSTVTTGYHPVDFKLPVGPTFSHVEGLVRTPSGRILHPTLLDNGDGTVTAQFQPNEPGLHELEITYNGQPIPGSPFRFYVEAVGSGIVTAYGPGLSCGRAGEPSNFTLITRDAGAGGLSLSVEGPSKADIQCDDNKNGTCSVSYLPLVPGEYTISIKFMENHIPGSPFTAHIAGESRRFNQVCVGTTSEMPLRITETDIYNLVATVRSPSGHEQPSTLKRLPNGHLGISFTPHEIGEHFVNVFRNGRHIANSPFKIYVGENEIGNASKVRIYGNGLREGMANQNCQFTVDTRNAGYGGLNLSIEGPSKADIECHDNQDGTCLVTYRPTEPGTYIINVKYAEQPVPGSPFVVHIGGEPSLRMMERITRQRELADATYVGSQCELNLKIPGINIRDLTANVTSPSGVSQRCDVLAMDDVNYTIKFVPQEMGVHTVSVRHRGSHISGSPFQFTVGPITEGGAHKVHATGQGLQNGLTYSLNDFSIYTREAGAGGLSIAIEGPSKAEINFEDRKDGSCGVSYRVTEPGEYLCSIRFNDDHIPNSPFRVIINEAMERTFYTPETKLLNITSIQDRGLSVGRPTAFTVNYSGMTGRMRAYVVAPSGIQSDAFVHQVDVDQHAVRFTPHENGAHLVHVLMDERPVPGSPFRVLVGQEETGHVTASGEGLTHGRVGERNRFFVNTVQAGSGALSVTVDGPSKVQLNCTERSDGYDFTYLPLSPGEYLISIKYGDSQHIIGSPYKAIVTGDAVHETITTDTTHVVVETGGRMVNGPHSNFGPSRPDRVTCSGPGLKQAYLNEANTFTVNASQAGHDVLYVGVSGPVVACEEVNIKHMGYGQYSISYTVRDRGRHLIMIKWGDQHVPGSPFTVDVI</sequence>
<dbReference type="InterPro" id="IPR014756">
    <property type="entry name" value="Ig_E-set"/>
</dbReference>
<dbReference type="InParanoid" id="A0A5K4E8T7"/>
<feature type="repeat" description="Filamin" evidence="4">
    <location>
        <begin position="1338"/>
        <end position="1430"/>
    </location>
</feature>
<dbReference type="PANTHER" id="PTHR38537">
    <property type="entry name" value="JITTERBUG, ISOFORM N"/>
    <property type="match status" value="1"/>
</dbReference>
<dbReference type="PROSITE" id="PS00020">
    <property type="entry name" value="ACTININ_2"/>
    <property type="match status" value="1"/>
</dbReference>
<evidence type="ECO:0000256" key="3">
    <source>
        <dbReference type="ARBA" id="ARBA00023203"/>
    </source>
</evidence>
<dbReference type="Gene3D" id="1.10.418.10">
    <property type="entry name" value="Calponin-like domain"/>
    <property type="match status" value="2"/>
</dbReference>
<dbReference type="FunFam" id="2.60.40.10:FF:000001">
    <property type="entry name" value="Filamin-C isoform b"/>
    <property type="match status" value="2"/>
</dbReference>
<dbReference type="InterPro" id="IPR044801">
    <property type="entry name" value="Filamin"/>
</dbReference>
<dbReference type="InterPro" id="IPR001589">
    <property type="entry name" value="Actinin_actin-bd_CS"/>
</dbReference>
<dbReference type="PROSITE" id="PS00019">
    <property type="entry name" value="ACTININ_1"/>
    <property type="match status" value="1"/>
</dbReference>
<dbReference type="FunFam" id="2.60.40.10:FF:000096">
    <property type="entry name" value="filamin-C isoform X2"/>
    <property type="match status" value="1"/>
</dbReference>
<feature type="domain" description="Calponin-homology (CH)" evidence="6">
    <location>
        <begin position="33"/>
        <end position="139"/>
    </location>
</feature>
<feature type="repeat" description="Filamin" evidence="4">
    <location>
        <begin position="1923"/>
        <end position="2009"/>
    </location>
</feature>
<accession>A0A5K4E8T7</accession>
<feature type="repeat" description="Filamin" evidence="4">
    <location>
        <begin position="729"/>
        <end position="820"/>
    </location>
</feature>
<keyword evidence="2" id="KW-0677">Repeat</keyword>
<protein>
    <submittedName>
        <fullName evidence="7">Filamin</fullName>
    </submittedName>
</protein>
<dbReference type="InterPro" id="IPR013783">
    <property type="entry name" value="Ig-like_fold"/>
</dbReference>
<dbReference type="CDD" id="cd21311">
    <property type="entry name" value="CH_dFLNA-like_rpt1"/>
    <property type="match status" value="1"/>
</dbReference>
<dbReference type="GO" id="GO:0051015">
    <property type="term" value="F:actin filament binding"/>
    <property type="evidence" value="ECO:0007669"/>
    <property type="project" value="InterPro"/>
</dbReference>
<dbReference type="InterPro" id="IPR017868">
    <property type="entry name" value="Filamin/ABP280_repeat-like"/>
</dbReference>
<dbReference type="PANTHER" id="PTHR38537:SF8">
    <property type="entry name" value="FILAMIN-A"/>
    <property type="match status" value="1"/>
</dbReference>
<dbReference type="PROSITE" id="PS50021">
    <property type="entry name" value="CH"/>
    <property type="match status" value="2"/>
</dbReference>
<dbReference type="FunFam" id="2.60.40.10:FF:000007">
    <property type="entry name" value="Filamin-B isoform C"/>
    <property type="match status" value="2"/>
</dbReference>
<feature type="repeat" description="Filamin" evidence="4">
    <location>
        <begin position="394"/>
        <end position="492"/>
    </location>
</feature>
<feature type="repeat" description="Filamin" evidence="4">
    <location>
        <begin position="2012"/>
        <end position="2104"/>
    </location>
</feature>
<dbReference type="Gene3D" id="2.60.40.10">
    <property type="entry name" value="Immunoglobulins"/>
    <property type="match status" value="22"/>
</dbReference>
<dbReference type="SUPFAM" id="SSF47576">
    <property type="entry name" value="Calponin-homology domain, CH-domain"/>
    <property type="match status" value="1"/>
</dbReference>
<dbReference type="InterPro" id="IPR001715">
    <property type="entry name" value="CH_dom"/>
</dbReference>
<dbReference type="SMART" id="SM00033">
    <property type="entry name" value="CH"/>
    <property type="match status" value="2"/>
</dbReference>
<dbReference type="FunFam" id="1.10.418.10:FF:000006">
    <property type="entry name" value="Filamin-B isoform A"/>
    <property type="match status" value="1"/>
</dbReference>
<dbReference type="Pfam" id="PF00630">
    <property type="entry name" value="Filamin"/>
    <property type="match status" value="22"/>
</dbReference>
<evidence type="ECO:0000259" key="6">
    <source>
        <dbReference type="PROSITE" id="PS50021"/>
    </source>
</evidence>
<dbReference type="GO" id="GO:0030036">
    <property type="term" value="P:actin cytoskeleton organization"/>
    <property type="evidence" value="ECO:0007669"/>
    <property type="project" value="InterPro"/>
</dbReference>
<dbReference type="PROSITE" id="PS50194">
    <property type="entry name" value="FILAMIN_REPEAT"/>
    <property type="match status" value="22"/>
</dbReference>
<organism evidence="7">
    <name type="scientific">Schistosoma mansoni</name>
    <name type="common">Blood fluke</name>
    <dbReference type="NCBI Taxonomy" id="6183"/>
    <lineage>
        <taxon>Eukaryota</taxon>
        <taxon>Metazoa</taxon>
        <taxon>Spiralia</taxon>
        <taxon>Lophotrochozoa</taxon>
        <taxon>Platyhelminthes</taxon>
        <taxon>Trematoda</taxon>
        <taxon>Digenea</taxon>
        <taxon>Strigeidida</taxon>
        <taxon>Schistosomatoidea</taxon>
        <taxon>Schistosomatidae</taxon>
        <taxon>Schistosoma</taxon>
    </lineage>
</organism>
<keyword evidence="3" id="KW-0009">Actin-binding</keyword>
<feature type="repeat" description="Filamin" evidence="4">
    <location>
        <begin position="494"/>
        <end position="598"/>
    </location>
</feature>
<feature type="repeat" description="Filamin" evidence="4">
    <location>
        <begin position="2122"/>
        <end position="2202"/>
    </location>
</feature>
<feature type="compositionally biased region" description="Polar residues" evidence="5">
    <location>
        <begin position="620"/>
        <end position="632"/>
    </location>
</feature>
<evidence type="ECO:0000256" key="1">
    <source>
        <dbReference type="ARBA" id="ARBA00009238"/>
    </source>
</evidence>
<feature type="repeat" description="Filamin" evidence="4">
    <location>
        <begin position="1831"/>
        <end position="1923"/>
    </location>
</feature>
<feature type="repeat" description="Filamin" evidence="4">
    <location>
        <begin position="1238"/>
        <end position="1337"/>
    </location>
</feature>
<dbReference type="WBParaSite" id="Smp_000100.2">
    <property type="protein sequence ID" value="Smp_000100.2"/>
    <property type="gene ID" value="Smp_000100"/>
</dbReference>
<feature type="repeat" description="Filamin" evidence="4">
    <location>
        <begin position="1761"/>
        <end position="1831"/>
    </location>
</feature>
<feature type="repeat" description="Filamin" evidence="4">
    <location>
        <begin position="1018"/>
        <end position="1115"/>
    </location>
</feature>
<feature type="repeat" description="Filamin" evidence="4">
    <location>
        <begin position="2205"/>
        <end position="2297"/>
    </location>
</feature>
<feature type="repeat" description="Filamin" evidence="4">
    <location>
        <begin position="922"/>
        <end position="1017"/>
    </location>
</feature>
<evidence type="ECO:0000256" key="5">
    <source>
        <dbReference type="SAM" id="MobiDB-lite"/>
    </source>
</evidence>
<feature type="compositionally biased region" description="Polar residues" evidence="5">
    <location>
        <begin position="1053"/>
        <end position="1066"/>
    </location>
</feature>
<comment type="similarity">
    <text evidence="1">Belongs to the filamin family.</text>
</comment>
<dbReference type="FunCoup" id="A0A5K4E8T7">
    <property type="interactions" value="285"/>
</dbReference>
<feature type="region of interest" description="Disordered" evidence="5">
    <location>
        <begin position="1048"/>
        <end position="1067"/>
    </location>
</feature>
<feature type="repeat" description="Filamin" evidence="4">
    <location>
        <begin position="633"/>
        <end position="729"/>
    </location>
</feature>
<feature type="domain" description="Calponin-homology (CH)" evidence="6">
    <location>
        <begin position="156"/>
        <end position="259"/>
    </location>
</feature>
<dbReference type="InterPro" id="IPR001298">
    <property type="entry name" value="Filamin/ABP280_rpt"/>
</dbReference>
<feature type="repeat" description="Filamin" evidence="4">
    <location>
        <begin position="824"/>
        <end position="921"/>
    </location>
</feature>
<dbReference type="FunFam" id="2.60.40.10:FF:000140">
    <property type="entry name" value="FiLamiN (Actin binding protein) homolog"/>
    <property type="match status" value="3"/>
</dbReference>
<evidence type="ECO:0000313" key="7">
    <source>
        <dbReference type="WBParaSite" id="Smp_000100.2"/>
    </source>
</evidence>
<proteinExistence type="inferred from homology"/>
<feature type="repeat" description="Filamin" evidence="4">
    <location>
        <begin position="1530"/>
        <end position="1629"/>
    </location>
</feature>
<evidence type="ECO:0000256" key="4">
    <source>
        <dbReference type="PROSITE-ProRule" id="PRU00087"/>
    </source>
</evidence>
<reference evidence="7" key="1">
    <citation type="submission" date="2019-11" db="UniProtKB">
        <authorList>
            <consortium name="WormBaseParasite"/>
        </authorList>
    </citation>
    <scope>IDENTIFICATION</scope>
    <source>
        <strain evidence="7">Puerto Rican</strain>
    </source>
</reference>
<dbReference type="STRING" id="6183.A0A5K4E8T7"/>
<dbReference type="InterPro" id="IPR036872">
    <property type="entry name" value="CH_dom_sf"/>
</dbReference>
<dbReference type="SUPFAM" id="SSF81296">
    <property type="entry name" value="E set domains"/>
    <property type="match status" value="22"/>
</dbReference>
<name>A0A5K4E8T7_SCHMA</name>
<dbReference type="SMART" id="SM00557">
    <property type="entry name" value="IG_FLMN"/>
    <property type="match status" value="22"/>
</dbReference>
<dbReference type="ExpressionAtlas" id="A0A5K4E8T7">
    <property type="expression patterns" value="baseline"/>
</dbReference>
<feature type="repeat" description="Filamin" evidence="4">
    <location>
        <begin position="2398"/>
        <end position="2490"/>
    </location>
</feature>
<evidence type="ECO:0000256" key="2">
    <source>
        <dbReference type="ARBA" id="ARBA00022737"/>
    </source>
</evidence>
<feature type="repeat" description="Filamin" evidence="4">
    <location>
        <begin position="1630"/>
        <end position="1724"/>
    </location>
</feature>
<feature type="repeat" description="Filamin" evidence="4">
    <location>
        <begin position="1431"/>
        <end position="1529"/>
    </location>
</feature>
<dbReference type="Pfam" id="PF00307">
    <property type="entry name" value="CH"/>
    <property type="match status" value="2"/>
</dbReference>
<feature type="region of interest" description="Disordered" evidence="5">
    <location>
        <begin position="617"/>
        <end position="643"/>
    </location>
</feature>